<organism evidence="3 4">
    <name type="scientific">Acetobacterium tundrae</name>
    <dbReference type="NCBI Taxonomy" id="132932"/>
    <lineage>
        <taxon>Bacteria</taxon>
        <taxon>Bacillati</taxon>
        <taxon>Bacillota</taxon>
        <taxon>Clostridia</taxon>
        <taxon>Eubacteriales</taxon>
        <taxon>Eubacteriaceae</taxon>
        <taxon>Acetobacterium</taxon>
    </lineage>
</organism>
<comment type="caution">
    <text evidence="3">The sequence shown here is derived from an EMBL/GenBank/DDBJ whole genome shotgun (WGS) entry which is preliminary data.</text>
</comment>
<evidence type="ECO:0000256" key="1">
    <source>
        <dbReference type="SAM" id="MobiDB-lite"/>
    </source>
</evidence>
<evidence type="ECO:0000313" key="3">
    <source>
        <dbReference type="EMBL" id="MBC3796720.1"/>
    </source>
</evidence>
<name>A0ABR6WKN8_9FIRM</name>
<keyword evidence="2" id="KW-1133">Transmembrane helix</keyword>
<sequence length="78" mass="9155">MLSEEQKRVADESLNQTDKVSPGSESPGIPFYYTKVWLAVWSLLIWPIGIFMLWRYLDDTQKSKLPRTQLIKKKPEDL</sequence>
<proteinExistence type="predicted"/>
<evidence type="ECO:0000256" key="2">
    <source>
        <dbReference type="SAM" id="Phobius"/>
    </source>
</evidence>
<reference evidence="3 4" key="1">
    <citation type="journal article" date="2020" name="mSystems">
        <title>Defining Genomic and Predicted Metabolic Features of the Acetobacterium Genus.</title>
        <authorList>
            <person name="Ross D.E."/>
            <person name="Marshall C.W."/>
            <person name="Gulliver D."/>
            <person name="May H.D."/>
            <person name="Norman R.S."/>
        </authorList>
    </citation>
    <scope>NUCLEOTIDE SEQUENCE [LARGE SCALE GENOMIC DNA]</scope>
    <source>
        <strain evidence="3 4">DSM 9173</strain>
    </source>
</reference>
<feature type="compositionally biased region" description="Basic and acidic residues" evidence="1">
    <location>
        <begin position="1"/>
        <end position="11"/>
    </location>
</feature>
<accession>A0ABR6WKN8</accession>
<dbReference type="RefSeq" id="WP_148603432.1">
    <property type="nucleotide sequence ID" value="NZ_RXYB01000008.1"/>
</dbReference>
<feature type="transmembrane region" description="Helical" evidence="2">
    <location>
        <begin position="36"/>
        <end position="57"/>
    </location>
</feature>
<feature type="region of interest" description="Disordered" evidence="1">
    <location>
        <begin position="1"/>
        <end position="29"/>
    </location>
</feature>
<dbReference type="EMBL" id="WJBB01000006">
    <property type="protein sequence ID" value="MBC3796720.1"/>
    <property type="molecule type" value="Genomic_DNA"/>
</dbReference>
<protein>
    <submittedName>
        <fullName evidence="3">Uncharacterized protein</fullName>
    </submittedName>
</protein>
<keyword evidence="2" id="KW-0472">Membrane</keyword>
<keyword evidence="4" id="KW-1185">Reference proteome</keyword>
<dbReference type="Proteomes" id="UP000653358">
    <property type="component" value="Unassembled WGS sequence"/>
</dbReference>
<keyword evidence="2" id="KW-0812">Transmembrane</keyword>
<evidence type="ECO:0000313" key="4">
    <source>
        <dbReference type="Proteomes" id="UP000653358"/>
    </source>
</evidence>
<gene>
    <name evidence="3" type="ORF">GH807_06615</name>
</gene>